<feature type="transmembrane region" description="Helical" evidence="7">
    <location>
        <begin position="179"/>
        <end position="202"/>
    </location>
</feature>
<feature type="transmembrane region" description="Helical" evidence="7">
    <location>
        <begin position="284"/>
        <end position="303"/>
    </location>
</feature>
<organism evidence="8 9">
    <name type="scientific">Copranaerobaculum intestinale</name>
    <dbReference type="NCBI Taxonomy" id="2692629"/>
    <lineage>
        <taxon>Bacteria</taxon>
        <taxon>Bacillati</taxon>
        <taxon>Bacillota</taxon>
        <taxon>Erysipelotrichia</taxon>
        <taxon>Erysipelotrichales</taxon>
        <taxon>Erysipelotrichaceae</taxon>
        <taxon>Copranaerobaculum</taxon>
    </lineage>
</organism>
<comment type="subcellular location">
    <subcellularLocation>
        <location evidence="1">Cell membrane</location>
        <topology evidence="1">Multi-pass membrane protein</topology>
    </subcellularLocation>
</comment>
<feature type="transmembrane region" description="Helical" evidence="7">
    <location>
        <begin position="120"/>
        <end position="141"/>
    </location>
</feature>
<evidence type="ECO:0000256" key="2">
    <source>
        <dbReference type="ARBA" id="ARBA00007977"/>
    </source>
</evidence>
<dbReference type="PANTHER" id="PTHR30106:SF1">
    <property type="entry name" value="UPF0324 MEMBRANE PROTEIN FN0533"/>
    <property type="match status" value="1"/>
</dbReference>
<keyword evidence="6 7" id="KW-0472">Membrane</keyword>
<reference evidence="8 9" key="1">
    <citation type="submission" date="2019-12" db="EMBL/GenBank/DDBJ databases">
        <authorList>
            <person name="Yang R."/>
        </authorList>
    </citation>
    <scope>NUCLEOTIDE SEQUENCE [LARGE SCALE GENOMIC DNA]</scope>
    <source>
        <strain evidence="8 9">DONG20-135</strain>
    </source>
</reference>
<dbReference type="PANTHER" id="PTHR30106">
    <property type="entry name" value="INNER MEMBRANE PROTEIN YEIH-RELATED"/>
    <property type="match status" value="1"/>
</dbReference>
<comment type="caution">
    <text evidence="8">The sequence shown here is derived from an EMBL/GenBank/DDBJ whole genome shotgun (WGS) entry which is preliminary data.</text>
</comment>
<evidence type="ECO:0000313" key="8">
    <source>
        <dbReference type="EMBL" id="MXQ73529.1"/>
    </source>
</evidence>
<dbReference type="RefSeq" id="WP_160624970.1">
    <property type="nucleotide sequence ID" value="NZ_WUUQ01000002.1"/>
</dbReference>
<feature type="transmembrane region" description="Helical" evidence="7">
    <location>
        <begin position="60"/>
        <end position="83"/>
    </location>
</feature>
<keyword evidence="9" id="KW-1185">Reference proteome</keyword>
<feature type="transmembrane region" description="Helical" evidence="7">
    <location>
        <begin position="254"/>
        <end position="272"/>
    </location>
</feature>
<keyword evidence="5 7" id="KW-1133">Transmembrane helix</keyword>
<feature type="transmembrane region" description="Helical" evidence="7">
    <location>
        <begin position="208"/>
        <end position="234"/>
    </location>
</feature>
<evidence type="ECO:0000256" key="7">
    <source>
        <dbReference type="SAM" id="Phobius"/>
    </source>
</evidence>
<dbReference type="EMBL" id="WUUQ01000002">
    <property type="protein sequence ID" value="MXQ73529.1"/>
    <property type="molecule type" value="Genomic_DNA"/>
</dbReference>
<sequence>MEKWKQRIPGIIVCLVIAVPAWFLGRKLPLIGGPVFAILFGMVIALIKRPSAEIEIGVKYTSKALLQISIILLGFEMNLYNVIEVGQQSLVVMLFTLTSAFLTAYFVGKLMKLESKTTTLIGVGTCICGGSAIAATAPVIQAEDDEVAQAISTIFLFNIAAVFLFPALGHLLGLSDTGFGMWAGTAINDTSSVVAAGASWSAAAGNNLALSLATIVKLTRTLMIVPITFVLAVYTSSKAKKAAEPGSNFNIMKIFPWFVIGFILAAIINTFVPMPKGLSPNLVMIGKFMIVMAMAAIGLNTDLKKLITNGMKPIGLGLCCWFAVAVVALIVQSFMGTL</sequence>
<evidence type="ECO:0000256" key="5">
    <source>
        <dbReference type="ARBA" id="ARBA00022989"/>
    </source>
</evidence>
<feature type="transmembrane region" description="Helical" evidence="7">
    <location>
        <begin position="30"/>
        <end position="48"/>
    </location>
</feature>
<evidence type="ECO:0000313" key="9">
    <source>
        <dbReference type="Proteomes" id="UP000434036"/>
    </source>
</evidence>
<reference evidence="8 9" key="2">
    <citation type="submission" date="2020-01" db="EMBL/GenBank/DDBJ databases">
        <title>Clostridiaceae sp. nov. isolated from the gut of human by culturomics.</title>
        <authorList>
            <person name="Chang Y."/>
        </authorList>
    </citation>
    <scope>NUCLEOTIDE SEQUENCE [LARGE SCALE GENOMIC DNA]</scope>
    <source>
        <strain evidence="8 9">DONG20-135</strain>
    </source>
</reference>
<evidence type="ECO:0000256" key="1">
    <source>
        <dbReference type="ARBA" id="ARBA00004651"/>
    </source>
</evidence>
<feature type="transmembrane region" description="Helical" evidence="7">
    <location>
        <begin position="89"/>
        <end position="108"/>
    </location>
</feature>
<accession>A0A6N8UAC1</accession>
<feature type="transmembrane region" description="Helical" evidence="7">
    <location>
        <begin position="147"/>
        <end position="167"/>
    </location>
</feature>
<dbReference type="GO" id="GO:0005886">
    <property type="term" value="C:plasma membrane"/>
    <property type="evidence" value="ECO:0007669"/>
    <property type="project" value="UniProtKB-SubCell"/>
</dbReference>
<keyword evidence="3" id="KW-1003">Cell membrane</keyword>
<dbReference type="InterPro" id="IPR018383">
    <property type="entry name" value="UPF0324_pro"/>
</dbReference>
<comment type="similarity">
    <text evidence="2">Belongs to the UPF0324 family.</text>
</comment>
<dbReference type="Proteomes" id="UP000434036">
    <property type="component" value="Unassembled WGS sequence"/>
</dbReference>
<dbReference type="Pfam" id="PF03601">
    <property type="entry name" value="Cons_hypoth698"/>
    <property type="match status" value="1"/>
</dbReference>
<feature type="transmembrane region" description="Helical" evidence="7">
    <location>
        <begin position="315"/>
        <end position="335"/>
    </location>
</feature>
<dbReference type="AlphaFoldDB" id="A0A6N8UAC1"/>
<evidence type="ECO:0000256" key="4">
    <source>
        <dbReference type="ARBA" id="ARBA00022692"/>
    </source>
</evidence>
<keyword evidence="4 7" id="KW-0812">Transmembrane</keyword>
<name>A0A6N8UAC1_9FIRM</name>
<evidence type="ECO:0000256" key="6">
    <source>
        <dbReference type="ARBA" id="ARBA00023136"/>
    </source>
</evidence>
<evidence type="ECO:0000256" key="3">
    <source>
        <dbReference type="ARBA" id="ARBA00022475"/>
    </source>
</evidence>
<gene>
    <name evidence="8" type="ORF">GSF08_06230</name>
</gene>
<protein>
    <submittedName>
        <fullName evidence="8">Putative sulfate exporter family transporter</fullName>
    </submittedName>
</protein>
<feature type="transmembrane region" description="Helical" evidence="7">
    <location>
        <begin position="7"/>
        <end position="24"/>
    </location>
</feature>
<proteinExistence type="inferred from homology"/>